<evidence type="ECO:0000313" key="2">
    <source>
        <dbReference type="Proteomes" id="UP001190700"/>
    </source>
</evidence>
<evidence type="ECO:0000313" key="1">
    <source>
        <dbReference type="EMBL" id="KAK3236621.1"/>
    </source>
</evidence>
<dbReference type="EMBL" id="LGRX02034937">
    <property type="protein sequence ID" value="KAK3236621.1"/>
    <property type="molecule type" value="Genomic_DNA"/>
</dbReference>
<proteinExistence type="predicted"/>
<sequence length="95" mass="10239">MGMPRFWGGACPPATYKAGQSCSALPTAFLLADGTLLETWPHSLDSSSVSSSLSLLGPARHSVLRKLLQEVPLYVPDGTRFAPKRTPQRVRRAAC</sequence>
<keyword evidence="2" id="KW-1185">Reference proteome</keyword>
<gene>
    <name evidence="1" type="ORF">CYMTET_53249</name>
</gene>
<dbReference type="Proteomes" id="UP001190700">
    <property type="component" value="Unassembled WGS sequence"/>
</dbReference>
<accession>A0AAE0BHB0</accession>
<dbReference type="AlphaFoldDB" id="A0AAE0BHB0"/>
<organism evidence="1 2">
    <name type="scientific">Cymbomonas tetramitiformis</name>
    <dbReference type="NCBI Taxonomy" id="36881"/>
    <lineage>
        <taxon>Eukaryota</taxon>
        <taxon>Viridiplantae</taxon>
        <taxon>Chlorophyta</taxon>
        <taxon>Pyramimonadophyceae</taxon>
        <taxon>Pyramimonadales</taxon>
        <taxon>Pyramimonadaceae</taxon>
        <taxon>Cymbomonas</taxon>
    </lineage>
</organism>
<protein>
    <submittedName>
        <fullName evidence="1">Uncharacterized protein</fullName>
    </submittedName>
</protein>
<reference evidence="1 2" key="1">
    <citation type="journal article" date="2015" name="Genome Biol. Evol.">
        <title>Comparative Genomics of a Bacterivorous Green Alga Reveals Evolutionary Causalities and Consequences of Phago-Mixotrophic Mode of Nutrition.</title>
        <authorList>
            <person name="Burns J.A."/>
            <person name="Paasch A."/>
            <person name="Narechania A."/>
            <person name="Kim E."/>
        </authorList>
    </citation>
    <scope>NUCLEOTIDE SEQUENCE [LARGE SCALE GENOMIC DNA]</scope>
    <source>
        <strain evidence="1 2">PLY_AMNH</strain>
    </source>
</reference>
<comment type="caution">
    <text evidence="1">The sequence shown here is derived from an EMBL/GenBank/DDBJ whole genome shotgun (WGS) entry which is preliminary data.</text>
</comment>
<name>A0AAE0BHB0_9CHLO</name>